<accession>A0A392QFM1</accession>
<evidence type="ECO:0000256" key="1">
    <source>
        <dbReference type="SAM" id="Phobius"/>
    </source>
</evidence>
<dbReference type="InterPro" id="IPR055411">
    <property type="entry name" value="LRR_FXL15/At3g58940/PEG3-like"/>
</dbReference>
<feature type="transmembrane region" description="Helical" evidence="1">
    <location>
        <begin position="21"/>
        <end position="40"/>
    </location>
</feature>
<protein>
    <submittedName>
        <fullName evidence="3">F-box/RNI/FBD-like domain protein</fullName>
    </submittedName>
</protein>
<dbReference type="EMBL" id="LXQA010131969">
    <property type="protein sequence ID" value="MCI22719.1"/>
    <property type="molecule type" value="Genomic_DNA"/>
</dbReference>
<keyword evidence="1" id="KW-0472">Membrane</keyword>
<feature type="domain" description="F-box/LRR-repeat protein 15/At3g58940/PEG3-like LRR" evidence="2">
    <location>
        <begin position="8"/>
        <end position="96"/>
    </location>
</feature>
<name>A0A392QFM1_9FABA</name>
<evidence type="ECO:0000313" key="4">
    <source>
        <dbReference type="Proteomes" id="UP000265520"/>
    </source>
</evidence>
<reference evidence="3 4" key="1">
    <citation type="journal article" date="2018" name="Front. Plant Sci.">
        <title>Red Clover (Trifolium pratense) and Zigzag Clover (T. medium) - A Picture of Genomic Similarities and Differences.</title>
        <authorList>
            <person name="Dluhosova J."/>
            <person name="Istvanek J."/>
            <person name="Nedelnik J."/>
            <person name="Repkova J."/>
        </authorList>
    </citation>
    <scope>NUCLEOTIDE SEQUENCE [LARGE SCALE GENOMIC DNA]</scope>
    <source>
        <strain evidence="4">cv. 10/8</strain>
        <tissue evidence="3">Leaf</tissue>
    </source>
</reference>
<sequence>LWDWATYDLWIKAAKQRHVKLLSLFFLSTVAMGRVPSTIFCCKTLVVLRLRNANMSFYSVDLPLLKELYLSKVHFNGMDDLIRLIYGCPILEILTTSFVETSNGVTVGGGYLKPLSNLIKAEIHLCDVPFRTFCNVQYLTIFEVEV</sequence>
<evidence type="ECO:0000313" key="3">
    <source>
        <dbReference type="EMBL" id="MCI22719.1"/>
    </source>
</evidence>
<dbReference type="AlphaFoldDB" id="A0A392QFM1"/>
<organism evidence="3 4">
    <name type="scientific">Trifolium medium</name>
    <dbReference type="NCBI Taxonomy" id="97028"/>
    <lineage>
        <taxon>Eukaryota</taxon>
        <taxon>Viridiplantae</taxon>
        <taxon>Streptophyta</taxon>
        <taxon>Embryophyta</taxon>
        <taxon>Tracheophyta</taxon>
        <taxon>Spermatophyta</taxon>
        <taxon>Magnoliopsida</taxon>
        <taxon>eudicotyledons</taxon>
        <taxon>Gunneridae</taxon>
        <taxon>Pentapetalae</taxon>
        <taxon>rosids</taxon>
        <taxon>fabids</taxon>
        <taxon>Fabales</taxon>
        <taxon>Fabaceae</taxon>
        <taxon>Papilionoideae</taxon>
        <taxon>50 kb inversion clade</taxon>
        <taxon>NPAAA clade</taxon>
        <taxon>Hologalegina</taxon>
        <taxon>IRL clade</taxon>
        <taxon>Trifolieae</taxon>
        <taxon>Trifolium</taxon>
    </lineage>
</organism>
<keyword evidence="1" id="KW-0812">Transmembrane</keyword>
<dbReference type="Pfam" id="PF24758">
    <property type="entry name" value="LRR_At5g56370"/>
    <property type="match status" value="1"/>
</dbReference>
<keyword evidence="4" id="KW-1185">Reference proteome</keyword>
<evidence type="ECO:0000259" key="2">
    <source>
        <dbReference type="Pfam" id="PF24758"/>
    </source>
</evidence>
<dbReference type="SUPFAM" id="SSF52047">
    <property type="entry name" value="RNI-like"/>
    <property type="match status" value="1"/>
</dbReference>
<dbReference type="Proteomes" id="UP000265520">
    <property type="component" value="Unassembled WGS sequence"/>
</dbReference>
<keyword evidence="1" id="KW-1133">Transmembrane helix</keyword>
<dbReference type="InterPro" id="IPR050232">
    <property type="entry name" value="FBL13/AtMIF1-like"/>
</dbReference>
<proteinExistence type="predicted"/>
<dbReference type="PANTHER" id="PTHR31900">
    <property type="entry name" value="F-BOX/RNI SUPERFAMILY PROTEIN-RELATED"/>
    <property type="match status" value="1"/>
</dbReference>
<comment type="caution">
    <text evidence="3">The sequence shown here is derived from an EMBL/GenBank/DDBJ whole genome shotgun (WGS) entry which is preliminary data.</text>
</comment>
<feature type="non-terminal residue" evidence="3">
    <location>
        <position position="1"/>
    </location>
</feature>
<dbReference type="PANTHER" id="PTHR31900:SF34">
    <property type="entry name" value="EMB|CAB62440.1-RELATED"/>
    <property type="match status" value="1"/>
</dbReference>